<dbReference type="PATRIC" id="fig|1262449.3.peg.140"/>
<dbReference type="Pfam" id="PF09551">
    <property type="entry name" value="Spore_II_R"/>
    <property type="match status" value="1"/>
</dbReference>
<feature type="compositionally biased region" description="Basic and acidic residues" evidence="1">
    <location>
        <begin position="321"/>
        <end position="339"/>
    </location>
</feature>
<gene>
    <name evidence="2" type="primary">spoIIR</name>
    <name evidence="2" type="ORF">CLPA_c02510</name>
    <name evidence="3" type="ORF">CP6013_02897</name>
</gene>
<evidence type="ECO:0000313" key="2">
    <source>
        <dbReference type="EMBL" id="AJA50339.1"/>
    </source>
</evidence>
<reference evidence="3" key="2">
    <citation type="submission" date="2015-10" db="EMBL/GenBank/DDBJ databases">
        <title>Improved Draft Genome Sequence of Clostridium pasteurianum Strain ATCC 6013 (DSM 525) Using a Hybrid Next-Generation Sequencing Approach.</title>
        <authorList>
            <person name="Pyne M.E."/>
            <person name="Utturkar S.M."/>
            <person name="Brown S.D."/>
            <person name="Moo-Young M."/>
            <person name="Chung D.A."/>
            <person name="Chou P.C."/>
        </authorList>
    </citation>
    <scope>NUCLEOTIDE SEQUENCE</scope>
    <source>
        <strain evidence="3">ATCC 6013</strain>
    </source>
</reference>
<sequence>MKKGIVLIIILLFSSILIWNYNKNTDVITEDVKVKAISGKADQQSVAKKIIRLHILANSDSNEDQALKLKVRDKVLEYISPKLSNSKSIDESREILKKYDKDINDIAEKVIKENGYNYSVKTELSYTDFPVKLYGNIILPQGRYEAYRILIGNAKGHNWWCVMFPPLCFTDITKGNVEPKKTQEEMKSVLTKGEYELVDNSSNNNNSGNKSTSTAVDKNIKENDNKNDNKDINKSNSIDGNNSSSNNENSGGNDIKSKSKSVINKKNNDNKLQNNSIKNNQSKPVNKSNNENRSSENITADNENTAQISTSNDNNVNNIGDEQKENKSEGNKKTSENNDKNIVNTADNQKIVVKFKLVDEFKKLGNILDKI</sequence>
<accession>A0A0H3IXY2</accession>
<dbReference type="AlphaFoldDB" id="A0A0H3IXY2"/>
<proteinExistence type="predicted"/>
<feature type="compositionally biased region" description="Low complexity" evidence="1">
    <location>
        <begin position="234"/>
        <end position="297"/>
    </location>
</feature>
<dbReference type="Proteomes" id="UP000030905">
    <property type="component" value="Chromosome"/>
</dbReference>
<organism evidence="2 5">
    <name type="scientific">Clostridium pasteurianum DSM 525 = ATCC 6013</name>
    <dbReference type="NCBI Taxonomy" id="1262449"/>
    <lineage>
        <taxon>Bacteria</taxon>
        <taxon>Bacillati</taxon>
        <taxon>Bacillota</taxon>
        <taxon>Clostridia</taxon>
        <taxon>Eubacteriales</taxon>
        <taxon>Clostridiaceae</taxon>
        <taxon>Clostridium</taxon>
    </lineage>
</organism>
<feature type="compositionally biased region" description="Polar residues" evidence="1">
    <location>
        <begin position="298"/>
        <end position="320"/>
    </location>
</feature>
<dbReference type="KEGG" id="cpat:CLPA_c02510"/>
<feature type="compositionally biased region" description="Basic and acidic residues" evidence="1">
    <location>
        <begin position="218"/>
        <end position="233"/>
    </location>
</feature>
<dbReference type="EMBL" id="JPGY02000001">
    <property type="protein sequence ID" value="KRU13649.1"/>
    <property type="molecule type" value="Genomic_DNA"/>
</dbReference>
<keyword evidence="5" id="KW-1185">Reference proteome</keyword>
<feature type="compositionally biased region" description="Low complexity" evidence="1">
    <location>
        <begin position="200"/>
        <end position="213"/>
    </location>
</feature>
<dbReference type="InterPro" id="IPR014202">
    <property type="entry name" value="Spore_II_R"/>
</dbReference>
<dbReference type="eggNOG" id="ENOG5031K93">
    <property type="taxonomic scope" value="Bacteria"/>
</dbReference>
<dbReference type="NCBIfam" id="TIGR02837">
    <property type="entry name" value="spore_II_R"/>
    <property type="match status" value="1"/>
</dbReference>
<evidence type="ECO:0000313" key="4">
    <source>
        <dbReference type="Proteomes" id="UP000028042"/>
    </source>
</evidence>
<protein>
    <submittedName>
        <fullName evidence="2">Stage II sporulation protein R</fullName>
    </submittedName>
</protein>
<feature type="region of interest" description="Disordered" evidence="1">
    <location>
        <begin position="198"/>
        <end position="342"/>
    </location>
</feature>
<reference evidence="3 4" key="3">
    <citation type="journal article" name="Genome Announc.">
        <title>Improved Draft Genome Sequence of Clostridium pasteurianum Strain ATCC 6013 (DSM 525) Using a Hybrid Next-Generation Sequencing Approach.</title>
        <authorList>
            <person name="Pyne M.E."/>
            <person name="Utturkar S."/>
            <person name="Brown S.D."/>
            <person name="Moo-Young M."/>
            <person name="Chung D.A."/>
            <person name="Chou C.P."/>
        </authorList>
    </citation>
    <scope>NUCLEOTIDE SEQUENCE [LARGE SCALE GENOMIC DNA]</scope>
    <source>
        <strain evidence="3 4">ATCC 6013</strain>
    </source>
</reference>
<reference evidence="2 5" key="1">
    <citation type="journal article" date="2015" name="Genome Announc.">
        <title>Complete Genome Sequence of the Nitrogen-Fixing and Solvent-Producing Clostridium pasteurianum DSM 525.</title>
        <authorList>
            <person name="Poehlein A."/>
            <person name="Grosse-Honebrink A."/>
            <person name="Zhang Y."/>
            <person name="Minton N.P."/>
            <person name="Daniel R."/>
        </authorList>
    </citation>
    <scope>NUCLEOTIDE SEQUENCE [LARGE SCALE GENOMIC DNA]</scope>
    <source>
        <strain evidence="2">DSM 525</strain>
        <strain evidence="5">DSM 525 / ATCC 6013</strain>
    </source>
</reference>
<dbReference type="KEGG" id="cpae:CPAST_c02510"/>
<evidence type="ECO:0000313" key="5">
    <source>
        <dbReference type="Proteomes" id="UP000030905"/>
    </source>
</evidence>
<evidence type="ECO:0000313" key="3">
    <source>
        <dbReference type="EMBL" id="KRU13649.1"/>
    </source>
</evidence>
<name>A0A0H3IXY2_CLOPA</name>
<evidence type="ECO:0000256" key="1">
    <source>
        <dbReference type="SAM" id="MobiDB-lite"/>
    </source>
</evidence>
<dbReference type="Proteomes" id="UP000028042">
    <property type="component" value="Unassembled WGS sequence"/>
</dbReference>
<dbReference type="EMBL" id="CP009268">
    <property type="protein sequence ID" value="AJA50339.1"/>
    <property type="molecule type" value="Genomic_DNA"/>
</dbReference>